<feature type="compositionally biased region" description="Acidic residues" evidence="1">
    <location>
        <begin position="684"/>
        <end position="699"/>
    </location>
</feature>
<dbReference type="AlphaFoldDB" id="A0A8H5WUY7"/>
<evidence type="ECO:0000313" key="3">
    <source>
        <dbReference type="Proteomes" id="UP000567885"/>
    </source>
</evidence>
<dbReference type="OrthoDB" id="4159838at2759"/>
<evidence type="ECO:0000313" key="2">
    <source>
        <dbReference type="EMBL" id="KAF5673081.1"/>
    </source>
</evidence>
<feature type="region of interest" description="Disordered" evidence="1">
    <location>
        <begin position="678"/>
        <end position="699"/>
    </location>
</feature>
<feature type="compositionally biased region" description="Basic and acidic residues" evidence="1">
    <location>
        <begin position="559"/>
        <end position="587"/>
    </location>
</feature>
<organism evidence="2 3">
    <name type="scientific">Fusarium heterosporum</name>
    <dbReference type="NCBI Taxonomy" id="42747"/>
    <lineage>
        <taxon>Eukaryota</taxon>
        <taxon>Fungi</taxon>
        <taxon>Dikarya</taxon>
        <taxon>Ascomycota</taxon>
        <taxon>Pezizomycotina</taxon>
        <taxon>Sordariomycetes</taxon>
        <taxon>Hypocreomycetidae</taxon>
        <taxon>Hypocreales</taxon>
        <taxon>Nectriaceae</taxon>
        <taxon>Fusarium</taxon>
        <taxon>Fusarium heterosporum species complex</taxon>
    </lineage>
</organism>
<comment type="caution">
    <text evidence="2">The sequence shown here is derived from an EMBL/GenBank/DDBJ whole genome shotgun (WGS) entry which is preliminary data.</text>
</comment>
<evidence type="ECO:0000256" key="1">
    <source>
        <dbReference type="SAM" id="MobiDB-lite"/>
    </source>
</evidence>
<feature type="region of interest" description="Disordered" evidence="1">
    <location>
        <begin position="532"/>
        <end position="621"/>
    </location>
</feature>
<reference evidence="2 3" key="1">
    <citation type="submission" date="2020-05" db="EMBL/GenBank/DDBJ databases">
        <title>Identification and distribution of gene clusters putatively required for synthesis of sphingolipid metabolism inhibitors in phylogenetically diverse species of the filamentous fungus Fusarium.</title>
        <authorList>
            <person name="Kim H.-S."/>
            <person name="Busman M."/>
            <person name="Brown D.W."/>
            <person name="Divon H."/>
            <person name="Uhlig S."/>
            <person name="Proctor R.H."/>
        </authorList>
    </citation>
    <scope>NUCLEOTIDE SEQUENCE [LARGE SCALE GENOMIC DNA]</scope>
    <source>
        <strain evidence="2 3">NRRL 20693</strain>
    </source>
</reference>
<name>A0A8H5WUY7_FUSHE</name>
<feature type="compositionally biased region" description="Basic and acidic residues" evidence="1">
    <location>
        <begin position="538"/>
        <end position="549"/>
    </location>
</feature>
<dbReference type="Proteomes" id="UP000567885">
    <property type="component" value="Unassembled WGS sequence"/>
</dbReference>
<feature type="compositionally biased region" description="Acidic residues" evidence="1">
    <location>
        <begin position="588"/>
        <end position="604"/>
    </location>
</feature>
<accession>A0A8H5WUY7</accession>
<feature type="compositionally biased region" description="Basic residues" evidence="1">
    <location>
        <begin position="79"/>
        <end position="92"/>
    </location>
</feature>
<dbReference type="EMBL" id="JAAGWQ010000056">
    <property type="protein sequence ID" value="KAF5673081.1"/>
    <property type="molecule type" value="Genomic_DNA"/>
</dbReference>
<keyword evidence="3" id="KW-1185">Reference proteome</keyword>
<gene>
    <name evidence="2" type="ORF">FHETE_3566</name>
</gene>
<sequence length="699" mass="77833">MSETPLILAAHRLTTGGQKDKKHAAQPWTAARCQRLLRQLQCRLTALRKLVKEARQPPAAVTTITQAKRTSTDEEASKPPKRARYTYGRRRQVPAQAKSSVSPLSTPPRTVRTLGSMKIERSPAGVARIDFAKPLVQEFNYGNPTSETSSERLKQRSTGTKSLVTDLQSLRRIIPDGQYRIYEVIFGWLNGLLSSTESLSQTAHPKSLLGMCLRKVPDALAVIEEWDRQSAAEEGKSFKWESSKASTELYEQLEGFGSSSLGWNSLKLVLRAHALCLLAEAVAEGLFEPPTPAPSTVDFMCTALNQLLLDRGKAEGTGQPSEEQALINILAAIAAAIWTLGASMDIRERWRTHAIRRLLFILESCVSQQHNRRRGFHSGSLFIIVLARFTSLIMVDNDVVCSLARNLSIYDSMKLMITARNSSPTQLQYRQTLLLLCSVAQYRGQACGLPCHDVLSEIRASLIGLGLPTWFQEGLVSDGAFVLAQKTKDLRDVAFAERFPTSGKGTLEASTIFAGWRWEEGIGEWVVPSPVQKRRRELRQQDHGHDGTTHRTGTCHQLDGQDRIASPEEKRAGQGSNLRDRGGKGMGDDDDDDTNDTDEEDGNDTSDISITDIDRQQDSGDELGDCAQMMDHNLKRVSKQKHYHFSSSKKTVVRVVKKVRYLSTTRIWQDNKLGRGDNVSMSEQQEDGMEDELSLLETI</sequence>
<feature type="region of interest" description="Disordered" evidence="1">
    <location>
        <begin position="59"/>
        <end position="111"/>
    </location>
</feature>
<protein>
    <submittedName>
        <fullName evidence="2">Uncharacterized protein</fullName>
    </submittedName>
</protein>
<proteinExistence type="predicted"/>
<feature type="compositionally biased region" description="Polar residues" evidence="1">
    <location>
        <begin position="97"/>
        <end position="108"/>
    </location>
</feature>